<evidence type="ECO:0000313" key="13">
    <source>
        <dbReference type="Proteomes" id="UP000265520"/>
    </source>
</evidence>
<dbReference type="GO" id="GO:0036444">
    <property type="term" value="P:calcium import into the mitochondrion"/>
    <property type="evidence" value="ECO:0007669"/>
    <property type="project" value="TreeGrafter"/>
</dbReference>
<protein>
    <submittedName>
        <fullName evidence="12">Calcium uniporter protein mitochondrial</fullName>
    </submittedName>
</protein>
<evidence type="ECO:0000256" key="4">
    <source>
        <dbReference type="ARBA" id="ARBA00022568"/>
    </source>
</evidence>
<keyword evidence="7 10" id="KW-1133">Transmembrane helix</keyword>
<feature type="domain" description="Calcium uniporter protein C-terminal" evidence="11">
    <location>
        <begin position="1"/>
        <end position="38"/>
    </location>
</feature>
<accession>A0A392VK89</accession>
<comment type="subcellular location">
    <subcellularLocation>
        <location evidence="1">Membrane</location>
        <topology evidence="1">Multi-pass membrane protein</topology>
    </subcellularLocation>
</comment>
<evidence type="ECO:0000259" key="11">
    <source>
        <dbReference type="Pfam" id="PF04678"/>
    </source>
</evidence>
<feature type="non-terminal residue" evidence="12">
    <location>
        <position position="38"/>
    </location>
</feature>
<keyword evidence="6" id="KW-0106">Calcium</keyword>
<dbReference type="Proteomes" id="UP000265520">
    <property type="component" value="Unassembled WGS sequence"/>
</dbReference>
<dbReference type="GO" id="GO:0051560">
    <property type="term" value="P:mitochondrial calcium ion homeostasis"/>
    <property type="evidence" value="ECO:0007669"/>
    <property type="project" value="InterPro"/>
</dbReference>
<keyword evidence="5 10" id="KW-0812">Transmembrane</keyword>
<name>A0A392VK89_9FABA</name>
<comment type="caution">
    <text evidence="12">The sequence shown here is derived from an EMBL/GenBank/DDBJ whole genome shotgun (WGS) entry which is preliminary data.</text>
</comment>
<keyword evidence="8" id="KW-0406">Ion transport</keyword>
<dbReference type="GO" id="GO:1990246">
    <property type="term" value="C:uniplex complex"/>
    <property type="evidence" value="ECO:0007669"/>
    <property type="project" value="TreeGrafter"/>
</dbReference>
<evidence type="ECO:0000313" key="12">
    <source>
        <dbReference type="EMBL" id="MCI87789.1"/>
    </source>
</evidence>
<dbReference type="InterPro" id="IPR039055">
    <property type="entry name" value="MCU_fam"/>
</dbReference>
<reference evidence="12 13" key="1">
    <citation type="journal article" date="2018" name="Front. Plant Sci.">
        <title>Red Clover (Trifolium pratense) and Zigzag Clover (T. medium) - A Picture of Genomic Similarities and Differences.</title>
        <authorList>
            <person name="Dluhosova J."/>
            <person name="Istvanek J."/>
            <person name="Nedelnik J."/>
            <person name="Repkova J."/>
        </authorList>
    </citation>
    <scope>NUCLEOTIDE SEQUENCE [LARGE SCALE GENOMIC DNA]</scope>
    <source>
        <strain evidence="13">cv. 10/8</strain>
        <tissue evidence="12">Leaf</tissue>
    </source>
</reference>
<dbReference type="GO" id="GO:0005262">
    <property type="term" value="F:calcium channel activity"/>
    <property type="evidence" value="ECO:0007669"/>
    <property type="project" value="TreeGrafter"/>
</dbReference>
<evidence type="ECO:0000256" key="9">
    <source>
        <dbReference type="ARBA" id="ARBA00023136"/>
    </source>
</evidence>
<keyword evidence="3" id="KW-0813">Transport</keyword>
<sequence>MEKEKVAIDNRADKMVRRELWGGLGFLMVQTLAFMRLT</sequence>
<evidence type="ECO:0000256" key="2">
    <source>
        <dbReference type="ARBA" id="ARBA00005653"/>
    </source>
</evidence>
<evidence type="ECO:0000256" key="1">
    <source>
        <dbReference type="ARBA" id="ARBA00004141"/>
    </source>
</evidence>
<dbReference type="PANTHER" id="PTHR13462">
    <property type="entry name" value="CALCIUM UNIPORTER PROTEIN, MITOCHONDRIAL"/>
    <property type="match status" value="1"/>
</dbReference>
<dbReference type="PANTHER" id="PTHR13462:SF31">
    <property type="entry name" value="CALCIUM UNIPORTER PROTEIN 1, MITOCHONDRIAL"/>
    <property type="match status" value="1"/>
</dbReference>
<dbReference type="InterPro" id="IPR006769">
    <property type="entry name" value="MCU_C"/>
</dbReference>
<dbReference type="Pfam" id="PF04678">
    <property type="entry name" value="MCU"/>
    <property type="match status" value="1"/>
</dbReference>
<keyword evidence="9 10" id="KW-0472">Membrane</keyword>
<proteinExistence type="inferred from homology"/>
<dbReference type="GO" id="GO:0015292">
    <property type="term" value="F:uniporter activity"/>
    <property type="evidence" value="ECO:0007669"/>
    <property type="project" value="TreeGrafter"/>
</dbReference>
<evidence type="ECO:0000256" key="5">
    <source>
        <dbReference type="ARBA" id="ARBA00022692"/>
    </source>
</evidence>
<keyword evidence="4" id="KW-0109">Calcium transport</keyword>
<evidence type="ECO:0000256" key="3">
    <source>
        <dbReference type="ARBA" id="ARBA00022448"/>
    </source>
</evidence>
<evidence type="ECO:0000256" key="7">
    <source>
        <dbReference type="ARBA" id="ARBA00022989"/>
    </source>
</evidence>
<comment type="similarity">
    <text evidence="2">Belongs to the MCU (TC 1.A.77) family.</text>
</comment>
<dbReference type="EMBL" id="LXQA011175606">
    <property type="protein sequence ID" value="MCI87789.1"/>
    <property type="molecule type" value="Genomic_DNA"/>
</dbReference>
<dbReference type="AlphaFoldDB" id="A0A392VK89"/>
<evidence type="ECO:0000256" key="10">
    <source>
        <dbReference type="SAM" id="Phobius"/>
    </source>
</evidence>
<keyword evidence="13" id="KW-1185">Reference proteome</keyword>
<feature type="transmembrane region" description="Helical" evidence="10">
    <location>
        <begin position="20"/>
        <end position="37"/>
    </location>
</feature>
<evidence type="ECO:0000256" key="8">
    <source>
        <dbReference type="ARBA" id="ARBA00023065"/>
    </source>
</evidence>
<organism evidence="12 13">
    <name type="scientific">Trifolium medium</name>
    <dbReference type="NCBI Taxonomy" id="97028"/>
    <lineage>
        <taxon>Eukaryota</taxon>
        <taxon>Viridiplantae</taxon>
        <taxon>Streptophyta</taxon>
        <taxon>Embryophyta</taxon>
        <taxon>Tracheophyta</taxon>
        <taxon>Spermatophyta</taxon>
        <taxon>Magnoliopsida</taxon>
        <taxon>eudicotyledons</taxon>
        <taxon>Gunneridae</taxon>
        <taxon>Pentapetalae</taxon>
        <taxon>rosids</taxon>
        <taxon>fabids</taxon>
        <taxon>Fabales</taxon>
        <taxon>Fabaceae</taxon>
        <taxon>Papilionoideae</taxon>
        <taxon>50 kb inversion clade</taxon>
        <taxon>NPAAA clade</taxon>
        <taxon>Hologalegina</taxon>
        <taxon>IRL clade</taxon>
        <taxon>Trifolieae</taxon>
        <taxon>Trifolium</taxon>
    </lineage>
</organism>
<evidence type="ECO:0000256" key="6">
    <source>
        <dbReference type="ARBA" id="ARBA00022837"/>
    </source>
</evidence>